<keyword evidence="2" id="KW-1185">Reference proteome</keyword>
<dbReference type="EMBL" id="KV419432">
    <property type="protein sequence ID" value="KZS88884.1"/>
    <property type="molecule type" value="Genomic_DNA"/>
</dbReference>
<evidence type="ECO:0000313" key="2">
    <source>
        <dbReference type="Proteomes" id="UP000076722"/>
    </source>
</evidence>
<evidence type="ECO:0000313" key="1">
    <source>
        <dbReference type="EMBL" id="KZS88884.1"/>
    </source>
</evidence>
<dbReference type="AlphaFoldDB" id="A0A164PMV2"/>
<sequence length="657" mass="72828">MAHLSSLPVELIIKILVGLDLRDLHNSCGRLRAVLLETRGIWVKAPGVHLLPLPAGETIHTTPLAQCPRLAARVIDIQRAWDDASTPSEPKSCHIVDVVALYNACGLDATAGQLDLICIVPGNNWIILKIGDDSDDTPEQIILYNTKTGTSTPICLGAPTNYLASHDITTIEQDVFFACTRWSYENGTHRIFLSVFRLALDHDASPSVHILWQKELESSHYITKIVWFGSLLFCQVGMADTSFHLIDWQRNCGLHFPPPDGHRGPRSLQAHPFLPFIIYRCGSPYNTQGEVQRLIALELPTTLPPMKLDSPWLKASLEETSLDSVAKISSCGINPKRPPQMMHTFFSPVTNIPSDRHDGVPTCNLVESYPSTPPKIVIKRFYWKDAKLSLQMRDDDGEFESYVTRVGLRRSLPSTKAEHGSLVAYLPEENLFVILQFGSLSDPSGFRLARVQAPPLPKHSPSPAGLAPDLRFKMVDFMNGKLYYETWLDSSSYLRTVVTSARSIWQHAPDIHLLPLPTDTTARTLPLSLFPQLAARAVSLDKAWDCSSGPCSPKSYTVVDGSSLAALYPGLRARDPIALAYIIPGNEWIVVRVGSRLHERHNRLILYNIRNTKSAAICWVSTVPPSRCYDVSTDDNGILFACTSTESENSETVSASP</sequence>
<protein>
    <recommendedName>
        <fullName evidence="3">F-box domain-containing protein</fullName>
    </recommendedName>
</protein>
<proteinExistence type="predicted"/>
<accession>A0A164PMV2</accession>
<reference evidence="1 2" key="1">
    <citation type="journal article" date="2016" name="Mol. Biol. Evol.">
        <title>Comparative Genomics of Early-Diverging Mushroom-Forming Fungi Provides Insights into the Origins of Lignocellulose Decay Capabilities.</title>
        <authorList>
            <person name="Nagy L.G."/>
            <person name="Riley R."/>
            <person name="Tritt A."/>
            <person name="Adam C."/>
            <person name="Daum C."/>
            <person name="Floudas D."/>
            <person name="Sun H."/>
            <person name="Yadav J.S."/>
            <person name="Pangilinan J."/>
            <person name="Larsson K.H."/>
            <person name="Matsuura K."/>
            <person name="Barry K."/>
            <person name="Labutti K."/>
            <person name="Kuo R."/>
            <person name="Ohm R.A."/>
            <person name="Bhattacharya S.S."/>
            <person name="Shirouzu T."/>
            <person name="Yoshinaga Y."/>
            <person name="Martin F.M."/>
            <person name="Grigoriev I.V."/>
            <person name="Hibbett D.S."/>
        </authorList>
    </citation>
    <scope>NUCLEOTIDE SEQUENCE [LARGE SCALE GENOMIC DNA]</scope>
    <source>
        <strain evidence="1 2">HHB9708</strain>
    </source>
</reference>
<evidence type="ECO:0008006" key="3">
    <source>
        <dbReference type="Google" id="ProtNLM"/>
    </source>
</evidence>
<dbReference type="Proteomes" id="UP000076722">
    <property type="component" value="Unassembled WGS sequence"/>
</dbReference>
<gene>
    <name evidence="1" type="ORF">SISNIDRAFT_552372</name>
</gene>
<organism evidence="1 2">
    <name type="scientific">Sistotremastrum niveocremeum HHB9708</name>
    <dbReference type="NCBI Taxonomy" id="1314777"/>
    <lineage>
        <taxon>Eukaryota</taxon>
        <taxon>Fungi</taxon>
        <taxon>Dikarya</taxon>
        <taxon>Basidiomycota</taxon>
        <taxon>Agaricomycotina</taxon>
        <taxon>Agaricomycetes</taxon>
        <taxon>Sistotremastrales</taxon>
        <taxon>Sistotremastraceae</taxon>
        <taxon>Sertulicium</taxon>
        <taxon>Sertulicium niveocremeum</taxon>
    </lineage>
</organism>
<name>A0A164PMV2_9AGAM</name>